<dbReference type="RefSeq" id="XP_016635151.1">
    <property type="nucleotide sequence ID" value="XM_016774205.1"/>
</dbReference>
<dbReference type="EMBL" id="KN848066">
    <property type="protein sequence ID" value="KIY01029.1"/>
    <property type="molecule type" value="Genomic_DNA"/>
</dbReference>
<organism evidence="1 2">
    <name type="scientific">Fonsecaea multimorphosa CBS 102226</name>
    <dbReference type="NCBI Taxonomy" id="1442371"/>
    <lineage>
        <taxon>Eukaryota</taxon>
        <taxon>Fungi</taxon>
        <taxon>Dikarya</taxon>
        <taxon>Ascomycota</taxon>
        <taxon>Pezizomycotina</taxon>
        <taxon>Eurotiomycetes</taxon>
        <taxon>Chaetothyriomycetidae</taxon>
        <taxon>Chaetothyriales</taxon>
        <taxon>Herpotrichiellaceae</taxon>
        <taxon>Fonsecaea</taxon>
    </lineage>
</organism>
<dbReference type="OrthoDB" id="4155311at2759"/>
<protein>
    <submittedName>
        <fullName evidence="1">Uncharacterized protein</fullName>
    </submittedName>
</protein>
<name>A0A0D2KW82_9EURO</name>
<keyword evidence="2" id="KW-1185">Reference proteome</keyword>
<dbReference type="Proteomes" id="UP000053411">
    <property type="component" value="Unassembled WGS sequence"/>
</dbReference>
<evidence type="ECO:0000313" key="2">
    <source>
        <dbReference type="Proteomes" id="UP000053411"/>
    </source>
</evidence>
<dbReference type="AlphaFoldDB" id="A0A0D2KW82"/>
<gene>
    <name evidence="1" type="ORF">Z520_03695</name>
</gene>
<sequence length="263" mass="30618">MFLLKAFKEFFRLYIYSSPSCDAESEEQDQKAEFGVSHATTKAWNQAATELRNIATQMRLSIACNPWMKSDDRPSDAYFPQMYRQFQHDLYNSRGSWEDYPWRAFDMFKWTEVYRATRSLGLLPQDHDHGSLPKNWTLCMGMTLYIALLVTKQSLDCAMKEIQTRLEGFPHLAKTPLRLQTHEMRQLKEAERIAVRGAETFNRMLENMALELSVALGKIETKAGDDEAGEEGSREPIREILRREIHKVHPHLELPELTMLVDL</sequence>
<reference evidence="1 2" key="1">
    <citation type="submission" date="2015-01" db="EMBL/GenBank/DDBJ databases">
        <title>The Genome Sequence of Fonsecaea multimorphosa CBS 102226.</title>
        <authorList>
            <consortium name="The Broad Institute Genomics Platform"/>
            <person name="Cuomo C."/>
            <person name="de Hoog S."/>
            <person name="Gorbushina A."/>
            <person name="Stielow B."/>
            <person name="Teixiera M."/>
            <person name="Abouelleil A."/>
            <person name="Chapman S.B."/>
            <person name="Priest M."/>
            <person name="Young S.K."/>
            <person name="Wortman J."/>
            <person name="Nusbaum C."/>
            <person name="Birren B."/>
        </authorList>
    </citation>
    <scope>NUCLEOTIDE SEQUENCE [LARGE SCALE GENOMIC DNA]</scope>
    <source>
        <strain evidence="1 2">CBS 102226</strain>
    </source>
</reference>
<dbReference type="VEuPathDB" id="FungiDB:Z520_03695"/>
<evidence type="ECO:0000313" key="1">
    <source>
        <dbReference type="EMBL" id="KIY01029.1"/>
    </source>
</evidence>
<dbReference type="GeneID" id="27709441"/>
<accession>A0A0D2KW82</accession>
<proteinExistence type="predicted"/>